<reference evidence="10 11" key="1">
    <citation type="submission" date="2016-08" db="EMBL/GenBank/DDBJ databases">
        <title>Genome sequencing of Lactobacillus plantarum JSA22, isolated from fermented soybean paste.</title>
        <authorList>
            <person name="Choi H.S."/>
        </authorList>
    </citation>
    <scope>NUCLEOTIDE SEQUENCE [LARGE SCALE GENOMIC DNA]</scope>
    <source>
        <strain evidence="10 11">JSA22</strain>
    </source>
</reference>
<keyword evidence="10" id="KW-0378">Hydrolase</keyword>
<evidence type="ECO:0000256" key="5">
    <source>
        <dbReference type="ARBA" id="ARBA00023088"/>
    </source>
</evidence>
<feature type="compositionally biased region" description="Polar residues" evidence="6">
    <location>
        <begin position="528"/>
        <end position="545"/>
    </location>
</feature>
<feature type="compositionally biased region" description="Low complexity" evidence="6">
    <location>
        <begin position="322"/>
        <end position="370"/>
    </location>
</feature>
<feature type="signal peptide" evidence="7">
    <location>
        <begin position="1"/>
        <end position="31"/>
    </location>
</feature>
<dbReference type="GO" id="GO:0005518">
    <property type="term" value="F:collagen binding"/>
    <property type="evidence" value="ECO:0007669"/>
    <property type="project" value="InterPro"/>
</dbReference>
<feature type="domain" description="SDR-like Ig" evidence="9">
    <location>
        <begin position="52"/>
        <end position="139"/>
    </location>
</feature>
<protein>
    <submittedName>
        <fullName evidence="10">Dentin sialophosphoprotein</fullName>
        <ecNumber evidence="10">3.6.4.-</ecNumber>
    </submittedName>
</protein>
<proteinExistence type="predicted"/>
<feature type="region of interest" description="Disordered" evidence="6">
    <location>
        <begin position="310"/>
        <end position="586"/>
    </location>
</feature>
<dbReference type="InterPro" id="IPR041171">
    <property type="entry name" value="SDR_Ig"/>
</dbReference>
<feature type="domain" description="Collagen binding" evidence="8">
    <location>
        <begin position="171"/>
        <end position="287"/>
    </location>
</feature>
<comment type="subcellular location">
    <subcellularLocation>
        <location evidence="1">Secreted</location>
        <location evidence="1">Cell wall</location>
        <topology evidence="1">Peptidoglycan-anchor</topology>
    </subcellularLocation>
</comment>
<sequence>MKLSKRGLFWLLGLVSFAILLLFSQPLGAQAATNYHAKDYTTAASVINGPDFKHADTIQIQYQMSFGDTAFKAGDTVTIDMPANLEPRTVGATFDVTDAVTGTVIGTGVVGGDGQVVLTMNSAIEGKTNVKIDVNLGMKYRYDDLGEQDVVFDTQDGQDTSVINMVANEANMSKKGTIDKENGTIKWTLLVDRREITMKNLSIADTIGDHQQMIKGIEVYNGEWSSANTYKRRDKLSDDAYQVNYSDNGFDLKFNDTVSNLVVIDYYTKITDTELIDQNYHFKNKAVMEWGGGTSGGKNSEEANGKVYEKVVNGGSGTGDLSSSSSSNSSSSNNSSDVDSSSDYSSSESSSAVDSSSDDSSSNNSSDVDSSSDHSSSESSSAVDSSSDHSSSESSSAVDSSSDHSSSESSSAVDSSSDHSSSESSSAVDSSSDHSSSESSSAVDSSSDHSGSESSSDVNTSSESSDNTTTEPDNGHQTGDIEDPEDNTAVYPDIDEDTGTIDVDGGFDSNYDGSTTSNSTNSSKPLKDSTSSVFTSTPANTTTGQDGADQTPAADTKKSSAKTTVSESDALTPSTPNQVAKLPQTNEAKMDSQALRSVGILLGVLTLGGGALIRHWF</sequence>
<keyword evidence="2" id="KW-0134">Cell wall</keyword>
<keyword evidence="5" id="KW-0572">Peptidoglycan-anchor</keyword>
<evidence type="ECO:0000259" key="8">
    <source>
        <dbReference type="Pfam" id="PF05737"/>
    </source>
</evidence>
<organism evidence="10 11">
    <name type="scientific">Lactiplantibacillus plantarum</name>
    <name type="common">Lactobacillus plantarum</name>
    <dbReference type="NCBI Taxonomy" id="1590"/>
    <lineage>
        <taxon>Bacteria</taxon>
        <taxon>Bacillati</taxon>
        <taxon>Bacillota</taxon>
        <taxon>Bacilli</taxon>
        <taxon>Lactobacillales</taxon>
        <taxon>Lactobacillaceae</taxon>
        <taxon>Lactiplantibacillus</taxon>
    </lineage>
</organism>
<gene>
    <name evidence="10" type="ORF">LPJSA22_02678</name>
</gene>
<feature type="compositionally biased region" description="Low complexity" evidence="6">
    <location>
        <begin position="452"/>
        <end position="470"/>
    </location>
</feature>
<keyword evidence="3" id="KW-0964">Secreted</keyword>
<evidence type="ECO:0000313" key="11">
    <source>
        <dbReference type="Proteomes" id="UP000094892"/>
    </source>
</evidence>
<name>A0A1E3KV30_LACPN</name>
<dbReference type="InterPro" id="IPR008966">
    <property type="entry name" value="Adhesion_dom_sf"/>
</dbReference>
<dbReference type="SUPFAM" id="SSF49401">
    <property type="entry name" value="Bacterial adhesins"/>
    <property type="match status" value="2"/>
</dbReference>
<evidence type="ECO:0000259" key="9">
    <source>
        <dbReference type="Pfam" id="PF17961"/>
    </source>
</evidence>
<feature type="compositionally biased region" description="Low complexity" evidence="6">
    <location>
        <begin position="514"/>
        <end position="523"/>
    </location>
</feature>
<dbReference type="InterPro" id="IPR008456">
    <property type="entry name" value="Collagen-bd_dom"/>
</dbReference>
<dbReference type="Gene3D" id="2.60.40.740">
    <property type="match status" value="1"/>
</dbReference>
<feature type="chain" id="PRO_5043926783" evidence="7">
    <location>
        <begin position="32"/>
        <end position="617"/>
    </location>
</feature>
<accession>A0A1E3KV30</accession>
<feature type="compositionally biased region" description="Polar residues" evidence="6">
    <location>
        <begin position="561"/>
        <end position="586"/>
    </location>
</feature>
<dbReference type="Proteomes" id="UP000094892">
    <property type="component" value="Unassembled WGS sequence"/>
</dbReference>
<evidence type="ECO:0000256" key="2">
    <source>
        <dbReference type="ARBA" id="ARBA00022512"/>
    </source>
</evidence>
<dbReference type="GO" id="GO:0007155">
    <property type="term" value="P:cell adhesion"/>
    <property type="evidence" value="ECO:0007669"/>
    <property type="project" value="InterPro"/>
</dbReference>
<dbReference type="InterPro" id="IPR011252">
    <property type="entry name" value="Fibrogen-bd_dom1"/>
</dbReference>
<keyword evidence="4 7" id="KW-0732">Signal</keyword>
<dbReference type="Gene3D" id="2.60.40.1280">
    <property type="match status" value="1"/>
</dbReference>
<comment type="caution">
    <text evidence="10">The sequence shown here is derived from an EMBL/GenBank/DDBJ whole genome shotgun (WGS) entry which is preliminary data.</text>
</comment>
<dbReference type="Pfam" id="PF05737">
    <property type="entry name" value="Collagen_bind"/>
    <property type="match status" value="1"/>
</dbReference>
<evidence type="ECO:0000256" key="3">
    <source>
        <dbReference type="ARBA" id="ARBA00022525"/>
    </source>
</evidence>
<evidence type="ECO:0000313" key="10">
    <source>
        <dbReference type="EMBL" id="ODO62660.1"/>
    </source>
</evidence>
<evidence type="ECO:0000256" key="1">
    <source>
        <dbReference type="ARBA" id="ARBA00004168"/>
    </source>
</evidence>
<dbReference type="GO" id="GO:0016787">
    <property type="term" value="F:hydrolase activity"/>
    <property type="evidence" value="ECO:0007669"/>
    <property type="project" value="UniProtKB-KW"/>
</dbReference>
<dbReference type="EMBL" id="MCOL01000001">
    <property type="protein sequence ID" value="ODO62660.1"/>
    <property type="molecule type" value="Genomic_DNA"/>
</dbReference>
<dbReference type="EC" id="3.6.4.-" evidence="10"/>
<dbReference type="AlphaFoldDB" id="A0A1E3KV30"/>
<evidence type="ECO:0000256" key="7">
    <source>
        <dbReference type="SAM" id="SignalP"/>
    </source>
</evidence>
<evidence type="ECO:0000256" key="6">
    <source>
        <dbReference type="SAM" id="MobiDB-lite"/>
    </source>
</evidence>
<dbReference type="Pfam" id="PF17961">
    <property type="entry name" value="Big_8"/>
    <property type="match status" value="1"/>
</dbReference>
<dbReference type="RefSeq" id="WP_063722377.1">
    <property type="nucleotide sequence ID" value="NZ_AP028145.1"/>
</dbReference>
<dbReference type="PATRIC" id="fig|1590.231.peg.2020"/>
<evidence type="ECO:0000256" key="4">
    <source>
        <dbReference type="ARBA" id="ARBA00022729"/>
    </source>
</evidence>